<evidence type="ECO:0000313" key="7">
    <source>
        <dbReference type="EMBL" id="EGC38012.1"/>
    </source>
</evidence>
<keyword evidence="8" id="KW-1185">Reference proteome</keyword>
<dbReference type="FunFam" id="3.40.50.1000:FF:000015">
    <property type="entry name" value="CTD small phosphatase-like protein 2"/>
    <property type="match status" value="1"/>
</dbReference>
<keyword evidence="2" id="KW-0904">Protein phosphatase</keyword>
<evidence type="ECO:0000256" key="5">
    <source>
        <dbReference type="SAM" id="MobiDB-lite"/>
    </source>
</evidence>
<reference evidence="8" key="1">
    <citation type="journal article" date="2011" name="Genome Biol.">
        <title>Comparative genomics of the social amoebae Dictyostelium discoideum and Dictyostelium purpureum.</title>
        <authorList>
            <consortium name="US DOE Joint Genome Institute (JGI-PGF)"/>
            <person name="Sucgang R."/>
            <person name="Kuo A."/>
            <person name="Tian X."/>
            <person name="Salerno W."/>
            <person name="Parikh A."/>
            <person name="Feasley C.L."/>
            <person name="Dalin E."/>
            <person name="Tu H."/>
            <person name="Huang E."/>
            <person name="Barry K."/>
            <person name="Lindquist E."/>
            <person name="Shapiro H."/>
            <person name="Bruce D."/>
            <person name="Schmutz J."/>
            <person name="Salamov A."/>
            <person name="Fey P."/>
            <person name="Gaudet P."/>
            <person name="Anjard C."/>
            <person name="Babu M.M."/>
            <person name="Basu S."/>
            <person name="Bushmanova Y."/>
            <person name="van der Wel H."/>
            <person name="Katoh-Kurasawa M."/>
            <person name="Dinh C."/>
            <person name="Coutinho P.M."/>
            <person name="Saito T."/>
            <person name="Elias M."/>
            <person name="Schaap P."/>
            <person name="Kay R.R."/>
            <person name="Henrissat B."/>
            <person name="Eichinger L."/>
            <person name="Rivero F."/>
            <person name="Putnam N.H."/>
            <person name="West C.M."/>
            <person name="Loomis W.F."/>
            <person name="Chisholm R.L."/>
            <person name="Shaulsky G."/>
            <person name="Strassmann J.E."/>
            <person name="Queller D.C."/>
            <person name="Kuspa A."/>
            <person name="Grigoriev I.V."/>
        </authorList>
    </citation>
    <scope>NUCLEOTIDE SEQUENCE [LARGE SCALE GENOMIC DNA]</scope>
    <source>
        <strain evidence="8">QSDP1</strain>
    </source>
</reference>
<dbReference type="GeneID" id="10503016"/>
<dbReference type="VEuPathDB" id="AmoebaDB:DICPUDRAFT_91512"/>
<dbReference type="SMART" id="SM00577">
    <property type="entry name" value="CPDc"/>
    <property type="match status" value="1"/>
</dbReference>
<organism evidence="7 8">
    <name type="scientific">Dictyostelium purpureum</name>
    <name type="common">Slime mold</name>
    <dbReference type="NCBI Taxonomy" id="5786"/>
    <lineage>
        <taxon>Eukaryota</taxon>
        <taxon>Amoebozoa</taxon>
        <taxon>Evosea</taxon>
        <taxon>Eumycetozoa</taxon>
        <taxon>Dictyostelia</taxon>
        <taxon>Dictyosteliales</taxon>
        <taxon>Dictyosteliaceae</taxon>
        <taxon>Dictyostelium</taxon>
    </lineage>
</organism>
<feature type="region of interest" description="Disordered" evidence="5">
    <location>
        <begin position="190"/>
        <end position="223"/>
    </location>
</feature>
<dbReference type="GO" id="GO:0004721">
    <property type="term" value="F:phosphoprotein phosphatase activity"/>
    <property type="evidence" value="ECO:0000318"/>
    <property type="project" value="GO_Central"/>
</dbReference>
<comment type="similarity">
    <text evidence="4">Belongs to the CTDSPL2 family.</text>
</comment>
<dbReference type="InterPro" id="IPR023214">
    <property type="entry name" value="HAD_sf"/>
</dbReference>
<dbReference type="STRING" id="5786.F0ZDK0"/>
<dbReference type="GO" id="GO:0005634">
    <property type="term" value="C:nucleus"/>
    <property type="evidence" value="ECO:0007669"/>
    <property type="project" value="UniProtKB-ARBA"/>
</dbReference>
<feature type="region of interest" description="Disordered" evidence="5">
    <location>
        <begin position="113"/>
        <end position="143"/>
    </location>
</feature>
<comment type="function">
    <text evidence="3">Probable phosphatase.</text>
</comment>
<dbReference type="InterPro" id="IPR004274">
    <property type="entry name" value="FCP1_dom"/>
</dbReference>
<dbReference type="eggNOG" id="KOG1605">
    <property type="taxonomic scope" value="Eukaryota"/>
</dbReference>
<dbReference type="SUPFAM" id="SSF56784">
    <property type="entry name" value="HAD-like"/>
    <property type="match status" value="1"/>
</dbReference>
<dbReference type="Pfam" id="PF03031">
    <property type="entry name" value="NIF"/>
    <property type="match status" value="1"/>
</dbReference>
<dbReference type="NCBIfam" id="TIGR02251">
    <property type="entry name" value="HIF-SF_euk"/>
    <property type="match status" value="1"/>
</dbReference>
<dbReference type="PANTHER" id="PTHR12210">
    <property type="entry name" value="DULLARD PROTEIN PHOSPHATASE"/>
    <property type="match status" value="1"/>
</dbReference>
<dbReference type="RefSeq" id="XP_003285496.1">
    <property type="nucleotide sequence ID" value="XM_003285448.1"/>
</dbReference>
<evidence type="ECO:0000256" key="3">
    <source>
        <dbReference type="ARBA" id="ARBA00037324"/>
    </source>
</evidence>
<keyword evidence="1" id="KW-0378">Hydrolase</keyword>
<dbReference type="Proteomes" id="UP000001064">
    <property type="component" value="Unassembled WGS sequence"/>
</dbReference>
<dbReference type="InParanoid" id="F0ZDK0"/>
<evidence type="ECO:0000256" key="4">
    <source>
        <dbReference type="ARBA" id="ARBA00038355"/>
    </source>
</evidence>
<feature type="domain" description="FCP1 homology" evidence="6">
    <location>
        <begin position="377"/>
        <end position="535"/>
    </location>
</feature>
<evidence type="ECO:0000256" key="2">
    <source>
        <dbReference type="ARBA" id="ARBA00022912"/>
    </source>
</evidence>
<dbReference type="FunCoup" id="F0ZDK0">
    <property type="interactions" value="722"/>
</dbReference>
<dbReference type="KEGG" id="dpp:DICPUDRAFT_91512"/>
<dbReference type="OrthoDB" id="28569at2759"/>
<proteinExistence type="inferred from homology"/>
<evidence type="ECO:0000259" key="6">
    <source>
        <dbReference type="PROSITE" id="PS50969"/>
    </source>
</evidence>
<feature type="compositionally biased region" description="Low complexity" evidence="5">
    <location>
        <begin position="190"/>
        <end position="218"/>
    </location>
</feature>
<name>F0ZDK0_DICPU</name>
<gene>
    <name evidence="7" type="ORF">DICPUDRAFT_91512</name>
</gene>
<evidence type="ECO:0000256" key="1">
    <source>
        <dbReference type="ARBA" id="ARBA00022801"/>
    </source>
</evidence>
<sequence length="558" mass="63984">MSSGLKTQNKMLEILHEHSIESPENLFVFNNKSPHQQQDELELPVKKKLRQCDSSILENNNTEHSNNNNLETNKQLLKQSSFSVPSSNFYIPCSFNESTDSIIPNLDDINSNTNNEINSGNDNNNNNNNNNINSNNEDKNIDRNRVDDNEEEVFCNDLTKGEKRVINFLNDDDNQQCNINSFCNINNDQQQPQQHHQYQNYQEQEQDSTTSSLNSSISDLEDSDSQTIKNLIIENNFDEKIEEIKNVEGNIILLSSSSSSSSTLTNSDSSTTTTVMCTSTSISTSTTPPSHPAFFHNLQQQQTTSIVIKEDQTKNYNHYYHSDEDLDDDCDDEDCDDDSEEEEEEEEEDEFNPFLFIKQLANAQTCPPPVALPPKDHESPKISLVLDLDETLVHCSTEPLNQPHLIFPVFFNNTEYQVFAKKRPFFEEFLHKVSTIFEVIIFTASQEVYANKLLNIIDPCKKIKHRLFRDSCVYVDGNYLKDLSVLGRDLKQVVIIDNSPQSFGFQVDNGIPIESWFEDENDKELLQLVPFLELLSNAEDVRPHIRNKFKLHELISQA</sequence>
<dbReference type="PROSITE" id="PS50969">
    <property type="entry name" value="FCP1"/>
    <property type="match status" value="1"/>
</dbReference>
<feature type="compositionally biased region" description="Acidic residues" evidence="5">
    <location>
        <begin position="324"/>
        <end position="351"/>
    </location>
</feature>
<dbReference type="EMBL" id="GL870986">
    <property type="protein sequence ID" value="EGC38012.1"/>
    <property type="molecule type" value="Genomic_DNA"/>
</dbReference>
<dbReference type="InterPro" id="IPR036412">
    <property type="entry name" value="HAD-like_sf"/>
</dbReference>
<dbReference type="InterPro" id="IPR050365">
    <property type="entry name" value="TIM50"/>
</dbReference>
<dbReference type="InterPro" id="IPR011948">
    <property type="entry name" value="Dullard_phosphatase"/>
</dbReference>
<accession>F0ZDK0</accession>
<dbReference type="AlphaFoldDB" id="F0ZDK0"/>
<evidence type="ECO:0000313" key="8">
    <source>
        <dbReference type="Proteomes" id="UP000001064"/>
    </source>
</evidence>
<dbReference type="CDD" id="cd07521">
    <property type="entry name" value="HAD_FCP1-like"/>
    <property type="match status" value="1"/>
</dbReference>
<protein>
    <recommendedName>
        <fullName evidence="6">FCP1 homology domain-containing protein</fullName>
    </recommendedName>
</protein>
<feature type="region of interest" description="Disordered" evidence="5">
    <location>
        <begin position="319"/>
        <end position="351"/>
    </location>
</feature>
<dbReference type="OMA" id="ICINNFC"/>
<feature type="compositionally biased region" description="Low complexity" evidence="5">
    <location>
        <begin position="113"/>
        <end position="135"/>
    </location>
</feature>
<dbReference type="Gene3D" id="3.40.50.1000">
    <property type="entry name" value="HAD superfamily/HAD-like"/>
    <property type="match status" value="1"/>
</dbReference>